<dbReference type="InterPro" id="IPR036574">
    <property type="entry name" value="Scorpion_toxin-like_sf"/>
</dbReference>
<dbReference type="Gene3D" id="3.30.30.10">
    <property type="entry name" value="Knottin, scorpion toxin-like"/>
    <property type="match status" value="1"/>
</dbReference>
<sequence>METKKIYFIVMLLMLLLVDEYMMGSEATTCYKKSRKFRSKCHRSSFFRKSDNNSVCKAVCKRDRYSGGGCKAGRCMCWNKCVHVPAGGATPPPPPLDDIAPPHDDQFNDAPENFDRSGGGD</sequence>
<keyword evidence="2" id="KW-0732">Signal</keyword>
<dbReference type="AlphaFoldDB" id="A0ABD3CKT2"/>
<feature type="region of interest" description="Disordered" evidence="1">
    <location>
        <begin position="91"/>
        <end position="121"/>
    </location>
</feature>
<gene>
    <name evidence="3" type="ORF">CASFOL_026783</name>
</gene>
<evidence type="ECO:0000256" key="2">
    <source>
        <dbReference type="SAM" id="SignalP"/>
    </source>
</evidence>
<feature type="signal peptide" evidence="2">
    <location>
        <begin position="1"/>
        <end position="27"/>
    </location>
</feature>
<dbReference type="Proteomes" id="UP001632038">
    <property type="component" value="Unassembled WGS sequence"/>
</dbReference>
<protein>
    <recommendedName>
        <fullName evidence="5">Defensin-like protein</fullName>
    </recommendedName>
</protein>
<evidence type="ECO:0000313" key="3">
    <source>
        <dbReference type="EMBL" id="KAL3629561.1"/>
    </source>
</evidence>
<dbReference type="EMBL" id="JAVIJP010000034">
    <property type="protein sequence ID" value="KAL3629561.1"/>
    <property type="molecule type" value="Genomic_DNA"/>
</dbReference>
<name>A0ABD3CKT2_9LAMI</name>
<feature type="chain" id="PRO_5044776520" description="Defensin-like protein" evidence="2">
    <location>
        <begin position="28"/>
        <end position="121"/>
    </location>
</feature>
<organism evidence="3 4">
    <name type="scientific">Castilleja foliolosa</name>
    <dbReference type="NCBI Taxonomy" id="1961234"/>
    <lineage>
        <taxon>Eukaryota</taxon>
        <taxon>Viridiplantae</taxon>
        <taxon>Streptophyta</taxon>
        <taxon>Embryophyta</taxon>
        <taxon>Tracheophyta</taxon>
        <taxon>Spermatophyta</taxon>
        <taxon>Magnoliopsida</taxon>
        <taxon>eudicotyledons</taxon>
        <taxon>Gunneridae</taxon>
        <taxon>Pentapetalae</taxon>
        <taxon>asterids</taxon>
        <taxon>lamiids</taxon>
        <taxon>Lamiales</taxon>
        <taxon>Orobanchaceae</taxon>
        <taxon>Pedicularideae</taxon>
        <taxon>Castillejinae</taxon>
        <taxon>Castilleja</taxon>
    </lineage>
</organism>
<reference evidence="4" key="1">
    <citation type="journal article" date="2024" name="IScience">
        <title>Strigolactones Initiate the Formation of Haustorium-like Structures in Castilleja.</title>
        <authorList>
            <person name="Buerger M."/>
            <person name="Peterson D."/>
            <person name="Chory J."/>
        </authorList>
    </citation>
    <scope>NUCLEOTIDE SEQUENCE [LARGE SCALE GENOMIC DNA]</scope>
</reference>
<accession>A0ABD3CKT2</accession>
<comment type="caution">
    <text evidence="3">The sequence shown here is derived from an EMBL/GenBank/DDBJ whole genome shotgun (WGS) entry which is preliminary data.</text>
</comment>
<evidence type="ECO:0000256" key="1">
    <source>
        <dbReference type="SAM" id="MobiDB-lite"/>
    </source>
</evidence>
<keyword evidence="4" id="KW-1185">Reference proteome</keyword>
<evidence type="ECO:0000313" key="4">
    <source>
        <dbReference type="Proteomes" id="UP001632038"/>
    </source>
</evidence>
<proteinExistence type="predicted"/>
<evidence type="ECO:0008006" key="5">
    <source>
        <dbReference type="Google" id="ProtNLM"/>
    </source>
</evidence>